<evidence type="ECO:0008006" key="2">
    <source>
        <dbReference type="Google" id="ProtNLM"/>
    </source>
</evidence>
<gene>
    <name evidence="1" type="primary">ORF28288</name>
</gene>
<evidence type="ECO:0000313" key="1">
    <source>
        <dbReference type="EMBL" id="CEK56691.1"/>
    </source>
</evidence>
<dbReference type="AlphaFoldDB" id="A0A0B6YLM5"/>
<proteinExistence type="predicted"/>
<organism evidence="1">
    <name type="scientific">Arion vulgaris</name>
    <dbReference type="NCBI Taxonomy" id="1028688"/>
    <lineage>
        <taxon>Eukaryota</taxon>
        <taxon>Metazoa</taxon>
        <taxon>Spiralia</taxon>
        <taxon>Lophotrochozoa</taxon>
        <taxon>Mollusca</taxon>
        <taxon>Gastropoda</taxon>
        <taxon>Heterobranchia</taxon>
        <taxon>Euthyneura</taxon>
        <taxon>Panpulmonata</taxon>
        <taxon>Eupulmonata</taxon>
        <taxon>Stylommatophora</taxon>
        <taxon>Helicina</taxon>
        <taxon>Arionoidea</taxon>
        <taxon>Arionidae</taxon>
        <taxon>Arion</taxon>
    </lineage>
</organism>
<protein>
    <recommendedName>
        <fullName evidence="2">Ig-like domain-containing protein</fullName>
    </recommendedName>
</protein>
<sequence>ADKTNINKTCDISKSSTKWTTKRSEEDHFPILDTPPTLTRPNDQINGSKIFQCEVMYGHNDTEQVFEVVWTFNGQLDQSIPPQLLIDNERVATLVLTLLKNHVDQNIGCQVRSYYLGYET</sequence>
<reference evidence="1" key="1">
    <citation type="submission" date="2014-12" db="EMBL/GenBank/DDBJ databases">
        <title>Insight into the proteome of Arion vulgaris.</title>
        <authorList>
            <person name="Aradska J."/>
            <person name="Bulat T."/>
            <person name="Smidak R."/>
            <person name="Sarate P."/>
            <person name="Gangsoo J."/>
            <person name="Sialana F."/>
            <person name="Bilban M."/>
            <person name="Lubec G."/>
        </authorList>
    </citation>
    <scope>NUCLEOTIDE SEQUENCE</scope>
    <source>
        <tissue evidence="1">Skin</tissue>
    </source>
</reference>
<accession>A0A0B6YLM5</accession>
<dbReference type="EMBL" id="HACG01009826">
    <property type="protein sequence ID" value="CEK56691.1"/>
    <property type="molecule type" value="Transcribed_RNA"/>
</dbReference>
<feature type="non-terminal residue" evidence="1">
    <location>
        <position position="120"/>
    </location>
</feature>
<feature type="non-terminal residue" evidence="1">
    <location>
        <position position="1"/>
    </location>
</feature>
<name>A0A0B6YLM5_9EUPU</name>